<protein>
    <submittedName>
        <fullName evidence="2">Uncharacterized protein</fullName>
    </submittedName>
</protein>
<sequence>MLGRLGEYFSFHENLQCSSDLQGTAGGGPARPLRRSSQIGRTLMSLSEEILYQKEFFKITTQPQPNPTHSSSVLCHSATTASLCPAPPLTATAPRFSLTATWSRSLSVRRSLKPPFTAAALTHCHWVSFSLRQTPSQAPSPCSKAQTRPPITAPLSISFGLPFSPSQAPPSQTRRFPHFPQSPAPHSSVLTSSDSPHIRPSLAPLRRQSSSPSRCLVSPSAVATLAASSQCCSESSRAVAICVWAVPTASSPFPPVFTHHRRACV</sequence>
<evidence type="ECO:0000313" key="3">
    <source>
        <dbReference type="Proteomes" id="UP001341840"/>
    </source>
</evidence>
<comment type="caution">
    <text evidence="2">The sequence shown here is derived from an EMBL/GenBank/DDBJ whole genome shotgun (WGS) entry which is preliminary data.</text>
</comment>
<accession>A0ABU6TFI9</accession>
<organism evidence="2 3">
    <name type="scientific">Stylosanthes scabra</name>
    <dbReference type="NCBI Taxonomy" id="79078"/>
    <lineage>
        <taxon>Eukaryota</taxon>
        <taxon>Viridiplantae</taxon>
        <taxon>Streptophyta</taxon>
        <taxon>Embryophyta</taxon>
        <taxon>Tracheophyta</taxon>
        <taxon>Spermatophyta</taxon>
        <taxon>Magnoliopsida</taxon>
        <taxon>eudicotyledons</taxon>
        <taxon>Gunneridae</taxon>
        <taxon>Pentapetalae</taxon>
        <taxon>rosids</taxon>
        <taxon>fabids</taxon>
        <taxon>Fabales</taxon>
        <taxon>Fabaceae</taxon>
        <taxon>Papilionoideae</taxon>
        <taxon>50 kb inversion clade</taxon>
        <taxon>dalbergioids sensu lato</taxon>
        <taxon>Dalbergieae</taxon>
        <taxon>Pterocarpus clade</taxon>
        <taxon>Stylosanthes</taxon>
    </lineage>
</organism>
<dbReference type="Proteomes" id="UP001341840">
    <property type="component" value="Unassembled WGS sequence"/>
</dbReference>
<gene>
    <name evidence="2" type="ORF">PIB30_044460</name>
</gene>
<evidence type="ECO:0000313" key="2">
    <source>
        <dbReference type="EMBL" id="MED6147489.1"/>
    </source>
</evidence>
<proteinExistence type="predicted"/>
<feature type="compositionally biased region" description="Polar residues" evidence="1">
    <location>
        <begin position="164"/>
        <end position="174"/>
    </location>
</feature>
<keyword evidence="3" id="KW-1185">Reference proteome</keyword>
<dbReference type="EMBL" id="JASCZI010090886">
    <property type="protein sequence ID" value="MED6147489.1"/>
    <property type="molecule type" value="Genomic_DNA"/>
</dbReference>
<name>A0ABU6TFI9_9FABA</name>
<feature type="region of interest" description="Disordered" evidence="1">
    <location>
        <begin position="164"/>
        <end position="214"/>
    </location>
</feature>
<evidence type="ECO:0000256" key="1">
    <source>
        <dbReference type="SAM" id="MobiDB-lite"/>
    </source>
</evidence>
<reference evidence="2 3" key="1">
    <citation type="journal article" date="2023" name="Plants (Basel)">
        <title>Bridging the Gap: Combining Genomics and Transcriptomics Approaches to Understand Stylosanthes scabra, an Orphan Legume from the Brazilian Caatinga.</title>
        <authorList>
            <person name="Ferreira-Neto J.R.C."/>
            <person name="da Silva M.D."/>
            <person name="Binneck E."/>
            <person name="de Melo N.F."/>
            <person name="da Silva R.H."/>
            <person name="de Melo A.L.T.M."/>
            <person name="Pandolfi V."/>
            <person name="Bustamante F.O."/>
            <person name="Brasileiro-Vidal A.C."/>
            <person name="Benko-Iseppon A.M."/>
        </authorList>
    </citation>
    <scope>NUCLEOTIDE SEQUENCE [LARGE SCALE GENOMIC DNA]</scope>
    <source>
        <tissue evidence="2">Leaves</tissue>
    </source>
</reference>
<feature type="compositionally biased region" description="Polar residues" evidence="1">
    <location>
        <begin position="184"/>
        <end position="195"/>
    </location>
</feature>